<evidence type="ECO:0000313" key="1">
    <source>
        <dbReference type="EMBL" id="KUG22812.1"/>
    </source>
</evidence>
<organism evidence="1">
    <name type="scientific">hydrocarbon metagenome</name>
    <dbReference type="NCBI Taxonomy" id="938273"/>
    <lineage>
        <taxon>unclassified sequences</taxon>
        <taxon>metagenomes</taxon>
        <taxon>ecological metagenomes</taxon>
    </lineage>
</organism>
<comment type="caution">
    <text evidence="1">The sequence shown here is derived from an EMBL/GenBank/DDBJ whole genome shotgun (WGS) entry which is preliminary data.</text>
</comment>
<reference evidence="1" key="1">
    <citation type="journal article" date="2015" name="Proc. Natl. Acad. Sci. U.S.A.">
        <title>Networks of energetic and metabolic interactions define dynamics in microbial communities.</title>
        <authorList>
            <person name="Embree M."/>
            <person name="Liu J.K."/>
            <person name="Al-Bassam M.M."/>
            <person name="Zengler K."/>
        </authorList>
    </citation>
    <scope>NUCLEOTIDE SEQUENCE</scope>
</reference>
<dbReference type="AlphaFoldDB" id="A0A0W8FPJ9"/>
<gene>
    <name evidence="1" type="ORF">ASZ90_007395</name>
</gene>
<proteinExistence type="predicted"/>
<protein>
    <submittedName>
        <fullName evidence="1">Uncharacterized protein</fullName>
    </submittedName>
</protein>
<name>A0A0W8FPJ9_9ZZZZ</name>
<accession>A0A0W8FPJ9</accession>
<dbReference type="EMBL" id="LNQE01000939">
    <property type="protein sequence ID" value="KUG22812.1"/>
    <property type="molecule type" value="Genomic_DNA"/>
</dbReference>
<sequence length="346" mass="39322">MTLTKKDLAKGELAEEALKAYFVTLGYFVVRSVPFNYSGYDVTDVDLWLYMKSSPLNRDRTCVDIKRKKTPQAIERVFWTKGLREVLGVERAIVVTTDNRKETREFGSKHNVIVLHGEFLQRIINIFSKTTLRIIEEKLIAELKIPCVMDKNVLWPSFYKGAKATLLVGLNFNGCNQLLSKIRLIIEEYMASNKTSVAMVRLLYVVTAYFLIALDYTTRLISHLDLDSRRTGLAEGFRYGDAGRQRTDEIVDTALKLLVDTSSADIFSSAKIKAEVENQLSQYPADVLAEYVAKSETLNQLFTLGRAFEGLAYELKPPMPDQCPAELKTILGLLCDFFKIDRKKVL</sequence>